<evidence type="ECO:0000256" key="5">
    <source>
        <dbReference type="SAM" id="Phobius"/>
    </source>
</evidence>
<evidence type="ECO:0000313" key="6">
    <source>
        <dbReference type="EMBL" id="TMS34374.1"/>
    </source>
</evidence>
<reference evidence="6 7" key="1">
    <citation type="journal article" date="2015" name="Genome Biol.">
        <title>Comparative genomics of Steinernema reveals deeply conserved gene regulatory networks.</title>
        <authorList>
            <person name="Dillman A.R."/>
            <person name="Macchietto M."/>
            <person name="Porter C.F."/>
            <person name="Rogers A."/>
            <person name="Williams B."/>
            <person name="Antoshechkin I."/>
            <person name="Lee M.M."/>
            <person name="Goodwin Z."/>
            <person name="Lu X."/>
            <person name="Lewis E.E."/>
            <person name="Goodrich-Blair H."/>
            <person name="Stock S.P."/>
            <person name="Adams B.J."/>
            <person name="Sternberg P.W."/>
            <person name="Mortazavi A."/>
        </authorList>
    </citation>
    <scope>NUCLEOTIDE SEQUENCE [LARGE SCALE GENOMIC DNA]</scope>
    <source>
        <strain evidence="6 7">ALL</strain>
    </source>
</reference>
<feature type="transmembrane region" description="Helical" evidence="5">
    <location>
        <begin position="345"/>
        <end position="365"/>
    </location>
</feature>
<reference evidence="6 7" key="2">
    <citation type="journal article" date="2019" name="G3 (Bethesda)">
        <title>Hybrid Assembly of the Genome of the Entomopathogenic Nematode Steinernema carpocapsae Identifies the X-Chromosome.</title>
        <authorList>
            <person name="Serra L."/>
            <person name="Macchietto M."/>
            <person name="Macias-Munoz A."/>
            <person name="McGill C.J."/>
            <person name="Rodriguez I.M."/>
            <person name="Rodriguez B."/>
            <person name="Murad R."/>
            <person name="Mortazavi A."/>
        </authorList>
    </citation>
    <scope>NUCLEOTIDE SEQUENCE [LARGE SCALE GENOMIC DNA]</scope>
    <source>
        <strain evidence="6 7">ALL</strain>
    </source>
</reference>
<feature type="transmembrane region" description="Helical" evidence="5">
    <location>
        <begin position="371"/>
        <end position="390"/>
    </location>
</feature>
<protein>
    <submittedName>
        <fullName evidence="6">Uncharacterized protein</fullName>
    </submittedName>
</protein>
<name>A0A4U8UMU4_STECR</name>
<feature type="transmembrane region" description="Helical" evidence="5">
    <location>
        <begin position="84"/>
        <end position="101"/>
    </location>
</feature>
<dbReference type="Pfam" id="PF01925">
    <property type="entry name" value="TauE"/>
    <property type="match status" value="1"/>
</dbReference>
<dbReference type="PANTHER" id="PTHR31154:SF4">
    <property type="entry name" value="MEMBRANE TRANSPORTER PROTEIN"/>
    <property type="match status" value="1"/>
</dbReference>
<evidence type="ECO:0000256" key="2">
    <source>
        <dbReference type="ARBA" id="ARBA00022692"/>
    </source>
</evidence>
<evidence type="ECO:0000256" key="4">
    <source>
        <dbReference type="ARBA" id="ARBA00023136"/>
    </source>
</evidence>
<accession>A0A4U8UMU4</accession>
<evidence type="ECO:0000313" key="7">
    <source>
        <dbReference type="Proteomes" id="UP000298663"/>
    </source>
</evidence>
<feature type="transmembrane region" description="Helical" evidence="5">
    <location>
        <begin position="214"/>
        <end position="229"/>
    </location>
</feature>
<dbReference type="GO" id="GO:0016020">
    <property type="term" value="C:membrane"/>
    <property type="evidence" value="ECO:0007669"/>
    <property type="project" value="UniProtKB-SubCell"/>
</dbReference>
<comment type="subcellular location">
    <subcellularLocation>
        <location evidence="1">Membrane</location>
        <topology evidence="1">Multi-pass membrane protein</topology>
    </subcellularLocation>
</comment>
<evidence type="ECO:0000256" key="1">
    <source>
        <dbReference type="ARBA" id="ARBA00004141"/>
    </source>
</evidence>
<sequence>MEDRSSDQKIVVEVKMNRFGADNNGCDVPELETSAMLEKKRGTAVGRFFKKYFWEGQNMEERLLTERSEDSTRADSWQERYRKYIGFLIPFAFMHTIWWTLAIKYNIFRLYPTRYELPITMIFGATVAGMTSEGGGAVAFPVMTLYLGIDSITARDFSLMIQSCGMTSAAFTIIWMQIQLEWHSIILCSIGSTVGIAFGFEFLDHLLTGDEKKMLFVWFSFAMALYILNRNTDRRTFQTIQFFNYRKAIVLLFTGFVGGLCSSFAGSGVDICSFSLLTLYFRVSEKATPTSVVLMAINTCVGFFWRQLIMEDISTLAWEYFQCSVPVVVLFAPLGSFLSSHFHRLVLASLVYILEVLALVGFLFTKPELRLCLIGLGIIVFSFIFFTVIARQGLKFSRKVEAKLYSKEKLQVVAEPVKETN</sequence>
<dbReference type="OrthoDB" id="5979356at2759"/>
<proteinExistence type="predicted"/>
<feature type="transmembrane region" description="Helical" evidence="5">
    <location>
        <begin position="184"/>
        <end position="202"/>
    </location>
</feature>
<feature type="transmembrane region" description="Helical" evidence="5">
    <location>
        <begin position="121"/>
        <end position="147"/>
    </location>
</feature>
<organism evidence="6 7">
    <name type="scientific">Steinernema carpocapsae</name>
    <name type="common">Entomopathogenic nematode</name>
    <dbReference type="NCBI Taxonomy" id="34508"/>
    <lineage>
        <taxon>Eukaryota</taxon>
        <taxon>Metazoa</taxon>
        <taxon>Ecdysozoa</taxon>
        <taxon>Nematoda</taxon>
        <taxon>Chromadorea</taxon>
        <taxon>Rhabditida</taxon>
        <taxon>Tylenchina</taxon>
        <taxon>Panagrolaimomorpha</taxon>
        <taxon>Strongyloidoidea</taxon>
        <taxon>Steinernematidae</taxon>
        <taxon>Steinernema</taxon>
    </lineage>
</organism>
<feature type="transmembrane region" description="Helical" evidence="5">
    <location>
        <begin position="317"/>
        <end position="338"/>
    </location>
</feature>
<gene>
    <name evidence="6" type="ORF">L596_001984</name>
</gene>
<dbReference type="EMBL" id="AZBU02000001">
    <property type="protein sequence ID" value="TMS34374.1"/>
    <property type="molecule type" value="Genomic_DNA"/>
</dbReference>
<dbReference type="PANTHER" id="PTHR31154">
    <property type="entry name" value="MEMBRANE TRANSPORTER PROTEIN"/>
    <property type="match status" value="1"/>
</dbReference>
<keyword evidence="3 5" id="KW-1133">Transmembrane helix</keyword>
<keyword evidence="7" id="KW-1185">Reference proteome</keyword>
<feature type="transmembrane region" description="Helical" evidence="5">
    <location>
        <begin position="249"/>
        <end position="280"/>
    </location>
</feature>
<comment type="caution">
    <text evidence="6">The sequence shown here is derived from an EMBL/GenBank/DDBJ whole genome shotgun (WGS) entry which is preliminary data.</text>
</comment>
<dbReference type="InterPro" id="IPR002781">
    <property type="entry name" value="TM_pro_TauE-like"/>
</dbReference>
<dbReference type="AlphaFoldDB" id="A0A4U8UMU4"/>
<dbReference type="Proteomes" id="UP000298663">
    <property type="component" value="Unassembled WGS sequence"/>
</dbReference>
<feature type="transmembrane region" description="Helical" evidence="5">
    <location>
        <begin position="287"/>
        <end position="305"/>
    </location>
</feature>
<evidence type="ECO:0000256" key="3">
    <source>
        <dbReference type="ARBA" id="ARBA00022989"/>
    </source>
</evidence>
<keyword evidence="4 5" id="KW-0472">Membrane</keyword>
<keyword evidence="2 5" id="KW-0812">Transmembrane</keyword>